<organism evidence="1 2">
    <name type="scientific">Trichonephila clavipes</name>
    <name type="common">Golden silk orbweaver</name>
    <name type="synonym">Nephila clavipes</name>
    <dbReference type="NCBI Taxonomy" id="2585209"/>
    <lineage>
        <taxon>Eukaryota</taxon>
        <taxon>Metazoa</taxon>
        <taxon>Ecdysozoa</taxon>
        <taxon>Arthropoda</taxon>
        <taxon>Chelicerata</taxon>
        <taxon>Arachnida</taxon>
        <taxon>Araneae</taxon>
        <taxon>Araneomorphae</taxon>
        <taxon>Entelegynae</taxon>
        <taxon>Araneoidea</taxon>
        <taxon>Nephilidae</taxon>
        <taxon>Trichonephila</taxon>
    </lineage>
</organism>
<gene>
    <name evidence="1" type="ORF">TNCV_1017521</name>
</gene>
<evidence type="ECO:0000313" key="2">
    <source>
        <dbReference type="Proteomes" id="UP000887159"/>
    </source>
</evidence>
<reference evidence="1" key="1">
    <citation type="submission" date="2020-08" db="EMBL/GenBank/DDBJ databases">
        <title>Multicomponent nature underlies the extraordinary mechanical properties of spider dragline silk.</title>
        <authorList>
            <person name="Kono N."/>
            <person name="Nakamura H."/>
            <person name="Mori M."/>
            <person name="Yoshida Y."/>
            <person name="Ohtoshi R."/>
            <person name="Malay A.D."/>
            <person name="Moran D.A.P."/>
            <person name="Tomita M."/>
            <person name="Numata K."/>
            <person name="Arakawa K."/>
        </authorList>
    </citation>
    <scope>NUCLEOTIDE SEQUENCE</scope>
</reference>
<dbReference type="Proteomes" id="UP000887159">
    <property type="component" value="Unassembled WGS sequence"/>
</dbReference>
<dbReference type="AlphaFoldDB" id="A0A8X7BA21"/>
<proteinExistence type="predicted"/>
<evidence type="ECO:0000313" key="1">
    <source>
        <dbReference type="EMBL" id="GFY24706.1"/>
    </source>
</evidence>
<comment type="caution">
    <text evidence="1">The sequence shown here is derived from an EMBL/GenBank/DDBJ whole genome shotgun (WGS) entry which is preliminary data.</text>
</comment>
<keyword evidence="2" id="KW-1185">Reference proteome</keyword>
<sequence length="132" mass="14552">MSCRQRSSASMARFCDIVHSSHTISLHCCNRAPRALLLLMLHVGVSSLARLRGNLKTECAVRPPLSNAAAIPEEATANATLRSLRIFARSKLSKKVLPVPPGTSRKKYRSQLAVIFCYKCLFARVVGVAQFR</sequence>
<name>A0A8X7BA21_TRICX</name>
<accession>A0A8X7BA21</accession>
<protein>
    <submittedName>
        <fullName evidence="1">Uncharacterized protein</fullName>
    </submittedName>
</protein>
<dbReference type="EMBL" id="BMAU01021369">
    <property type="protein sequence ID" value="GFY24706.1"/>
    <property type="molecule type" value="Genomic_DNA"/>
</dbReference>